<keyword evidence="4" id="KW-0560">Oxidoreductase</keyword>
<comment type="similarity">
    <text evidence="5">Belongs to the zinc-containing alcohol dehydrogenase family.</text>
</comment>
<accession>A0A2C8Z668</accession>
<dbReference type="AlphaFoldDB" id="A0A2C8Z668"/>
<dbReference type="Proteomes" id="UP000219440">
    <property type="component" value="Unassembled WGS sequence"/>
</dbReference>
<keyword evidence="2 5" id="KW-0479">Metal-binding</keyword>
<proteinExistence type="inferred from homology"/>
<keyword evidence="9" id="KW-1185">Reference proteome</keyword>
<feature type="domain" description="Alcohol dehydrogenase-like C-terminal" evidence="6">
    <location>
        <begin position="180"/>
        <end position="297"/>
    </location>
</feature>
<reference evidence="8 9" key="1">
    <citation type="submission" date="2017-09" db="EMBL/GenBank/DDBJ databases">
        <authorList>
            <person name="Ehlers B."/>
            <person name="Leendertz F.H."/>
        </authorList>
    </citation>
    <scope>NUCLEOTIDE SEQUENCE [LARGE SCALE GENOMIC DNA]</scope>
    <source>
        <strain evidence="8 9">CGMCC 1.05381</strain>
    </source>
</reference>
<dbReference type="GO" id="GO:0008270">
    <property type="term" value="F:zinc ion binding"/>
    <property type="evidence" value="ECO:0007669"/>
    <property type="project" value="InterPro"/>
</dbReference>
<dbReference type="PANTHER" id="PTHR43401:SF2">
    <property type="entry name" value="L-THREONINE 3-DEHYDROGENASE"/>
    <property type="match status" value="1"/>
</dbReference>
<dbReference type="InterPro" id="IPR036291">
    <property type="entry name" value="NAD(P)-bd_dom_sf"/>
</dbReference>
<name>A0A2C8Z668_9MICO</name>
<dbReference type="SUPFAM" id="SSF50129">
    <property type="entry name" value="GroES-like"/>
    <property type="match status" value="1"/>
</dbReference>
<organism evidence="8 9">
    <name type="scientific">Salinibacterium xinjiangense</name>
    <dbReference type="NCBI Taxonomy" id="386302"/>
    <lineage>
        <taxon>Bacteria</taxon>
        <taxon>Bacillati</taxon>
        <taxon>Actinomycetota</taxon>
        <taxon>Actinomycetes</taxon>
        <taxon>Micrococcales</taxon>
        <taxon>Microbacteriaceae</taxon>
        <taxon>Salinibacterium</taxon>
    </lineage>
</organism>
<dbReference type="GO" id="GO:0016491">
    <property type="term" value="F:oxidoreductase activity"/>
    <property type="evidence" value="ECO:0007669"/>
    <property type="project" value="UniProtKB-KW"/>
</dbReference>
<evidence type="ECO:0000256" key="1">
    <source>
        <dbReference type="ARBA" id="ARBA00001947"/>
    </source>
</evidence>
<dbReference type="RefSeq" id="WP_179691792.1">
    <property type="nucleotide sequence ID" value="NZ_BMLC01000001.1"/>
</dbReference>
<dbReference type="Gene3D" id="3.90.180.10">
    <property type="entry name" value="Medium-chain alcohol dehydrogenases, catalytic domain"/>
    <property type="match status" value="1"/>
</dbReference>
<evidence type="ECO:0000259" key="7">
    <source>
        <dbReference type="Pfam" id="PF08240"/>
    </source>
</evidence>
<sequence>MLALRWHGRRDIRLDIVDIPAVDRPIDVLLAVEACGICGTDIEEWREGPIAIPAEFVQGEAQRALVLGHEFCGRVIDAGRDAPFERGQLVAVEVNIPCGSCAACRDQRSNNCPSVVALGLQDNGGLAEFVVVPASSCIAVAESVDPRVLAFAEPLAVAVHAVSRINLQPRDSIAIFGAGAIGLLLALLFRNSGHSVTLVECLAARRELASQLGFHVIDTELAGQKRAEFDACFEATGNPSAISDAVDATRPGGSVVLLGVSTRDLGLSAWRLVEGELSLIASKSHTMKDFAEAVEALVSGAIDVSAFPLELFPLEDALLAFAGVMAQPDAYVKRMMVALPLMGTNG</sequence>
<keyword evidence="3 5" id="KW-0862">Zinc</keyword>
<dbReference type="InterPro" id="IPR002328">
    <property type="entry name" value="ADH_Zn_CS"/>
</dbReference>
<protein>
    <submittedName>
        <fullName evidence="8">(R,R)-butanediol dehydrogenase / meso-butanediol dehydrogenase / diacetyl reductase</fullName>
    </submittedName>
</protein>
<dbReference type="InterPro" id="IPR050129">
    <property type="entry name" value="Zn_alcohol_dh"/>
</dbReference>
<comment type="cofactor">
    <cofactor evidence="1 5">
        <name>Zn(2+)</name>
        <dbReference type="ChEBI" id="CHEBI:29105"/>
    </cofactor>
</comment>
<evidence type="ECO:0000256" key="4">
    <source>
        <dbReference type="ARBA" id="ARBA00023002"/>
    </source>
</evidence>
<feature type="domain" description="Alcohol dehydrogenase-like N-terminal" evidence="7">
    <location>
        <begin position="26"/>
        <end position="140"/>
    </location>
</feature>
<dbReference type="EMBL" id="OCST01000002">
    <property type="protein sequence ID" value="SOE59240.1"/>
    <property type="molecule type" value="Genomic_DNA"/>
</dbReference>
<evidence type="ECO:0000256" key="2">
    <source>
        <dbReference type="ARBA" id="ARBA00022723"/>
    </source>
</evidence>
<dbReference type="InterPro" id="IPR013154">
    <property type="entry name" value="ADH-like_N"/>
</dbReference>
<dbReference type="Pfam" id="PF08240">
    <property type="entry name" value="ADH_N"/>
    <property type="match status" value="1"/>
</dbReference>
<evidence type="ECO:0000256" key="3">
    <source>
        <dbReference type="ARBA" id="ARBA00022833"/>
    </source>
</evidence>
<dbReference type="Gene3D" id="3.40.50.720">
    <property type="entry name" value="NAD(P)-binding Rossmann-like Domain"/>
    <property type="match status" value="1"/>
</dbReference>
<dbReference type="InterPro" id="IPR011032">
    <property type="entry name" value="GroES-like_sf"/>
</dbReference>
<dbReference type="SUPFAM" id="SSF51735">
    <property type="entry name" value="NAD(P)-binding Rossmann-fold domains"/>
    <property type="match status" value="1"/>
</dbReference>
<evidence type="ECO:0000313" key="9">
    <source>
        <dbReference type="Proteomes" id="UP000219440"/>
    </source>
</evidence>
<dbReference type="InterPro" id="IPR013149">
    <property type="entry name" value="ADH-like_C"/>
</dbReference>
<gene>
    <name evidence="8" type="ORF">SAMN06296378_0907</name>
</gene>
<dbReference type="PANTHER" id="PTHR43401">
    <property type="entry name" value="L-THREONINE 3-DEHYDROGENASE"/>
    <property type="match status" value="1"/>
</dbReference>
<dbReference type="Pfam" id="PF00107">
    <property type="entry name" value="ADH_zinc_N"/>
    <property type="match status" value="1"/>
</dbReference>
<evidence type="ECO:0000313" key="8">
    <source>
        <dbReference type="EMBL" id="SOE59240.1"/>
    </source>
</evidence>
<evidence type="ECO:0000259" key="6">
    <source>
        <dbReference type="Pfam" id="PF00107"/>
    </source>
</evidence>
<evidence type="ECO:0000256" key="5">
    <source>
        <dbReference type="RuleBase" id="RU361277"/>
    </source>
</evidence>
<dbReference type="PROSITE" id="PS00059">
    <property type="entry name" value="ADH_ZINC"/>
    <property type="match status" value="1"/>
</dbReference>